<dbReference type="InterPro" id="IPR058637">
    <property type="entry name" value="YknX-like_C"/>
</dbReference>
<dbReference type="Gene3D" id="3.30.2090.10">
    <property type="entry name" value="Multidrug efflux transporter AcrB TolC docking domain, DN and DC subdomains"/>
    <property type="match status" value="2"/>
</dbReference>
<evidence type="ECO:0000256" key="4">
    <source>
        <dbReference type="SAM" id="Coils"/>
    </source>
</evidence>
<dbReference type="SUPFAM" id="SSF111369">
    <property type="entry name" value="HlyD-like secretion proteins"/>
    <property type="match status" value="1"/>
</dbReference>
<dbReference type="Gene3D" id="2.40.50.100">
    <property type="match status" value="1"/>
</dbReference>
<dbReference type="SUPFAM" id="SSF82866">
    <property type="entry name" value="Multidrug efflux transporter AcrB transmembrane domain"/>
    <property type="match status" value="2"/>
</dbReference>
<keyword evidence="5" id="KW-1133">Transmembrane helix</keyword>
<dbReference type="SUPFAM" id="SSF52540">
    <property type="entry name" value="P-loop containing nucleoside triphosphate hydrolases"/>
    <property type="match status" value="2"/>
</dbReference>
<dbReference type="Pfam" id="PF25989">
    <property type="entry name" value="YknX_C"/>
    <property type="match status" value="1"/>
</dbReference>
<dbReference type="NCBIfam" id="TIGR01730">
    <property type="entry name" value="RND_mfp"/>
    <property type="match status" value="1"/>
</dbReference>
<dbReference type="Pfam" id="PF12848">
    <property type="entry name" value="ABC_tran_Xtn"/>
    <property type="match status" value="1"/>
</dbReference>
<dbReference type="Pfam" id="PF00873">
    <property type="entry name" value="ACR_tran"/>
    <property type="match status" value="1"/>
</dbReference>
<feature type="signal peptide" evidence="6">
    <location>
        <begin position="1"/>
        <end position="21"/>
    </location>
</feature>
<dbReference type="Pfam" id="PF25954">
    <property type="entry name" value="Beta-barrel_RND_2"/>
    <property type="match status" value="1"/>
</dbReference>
<dbReference type="SUPFAM" id="SSF82714">
    <property type="entry name" value="Multidrug efflux transporter AcrB TolC docking domain, DN and DC subdomains"/>
    <property type="match status" value="2"/>
</dbReference>
<gene>
    <name evidence="8" type="ORF">CYNAS_LOCUS8499</name>
</gene>
<dbReference type="InterPro" id="IPR001036">
    <property type="entry name" value="Acrflvin-R"/>
</dbReference>
<dbReference type="Proteomes" id="UP001176961">
    <property type="component" value="Unassembled WGS sequence"/>
</dbReference>
<dbReference type="GO" id="GO:0042910">
    <property type="term" value="F:xenobiotic transmembrane transporter activity"/>
    <property type="evidence" value="ECO:0007669"/>
    <property type="project" value="TreeGrafter"/>
</dbReference>
<accession>A0AA36GQW0</accession>
<sequence>MRKAGAVCLVLLAVMGYVIYGGKEEKRGPMQQGVPLVQVYDVKKGDMARHIVLSGQVVADANIVLAPKYAGRVTEVNVQLGDVVHEGDILLVQDTGDLDIAILQNEAAASASGADAVTEEAGFYADYAKAKAALDIQQARFERQKYLFSIGAISQDNLDSAEETYITSKAAFEALENQGGNGVPAAVLSKQYTAEKNRQATEALRKQRSDMILRAPRDGVIGYKNVEVGSYLTAGSKVLTLVDNSHVYVDCPLSENDAAVLEIGMSVKVFVDALGKEFMGKLVYVSPSMEDGKTYTARISLDNTDDKIKAGLFARSSIDIFQRKDAITVPKEAVLAKNGRTYVFVLMADNTVQQRDVTIGLLNDTEEEILSGINDGERVVLTNQDRLMDGSTVRIADADSAAIDATKKIEAIRRNLPDEADEPVVFKRDTNGAPIMEVAIRSDESLSTIYSKADNTFADVIQQAGGVSEIEIRGGRDKEVAVEVDKDKLASYGLTMDRIVSAIRAENQLMPSGSIYTETTKSDVRMIAQFKRADELEKIKVKNSSGQEIPLTAVATVRHQDARSERFGRLNGEDSINMEIYKNSNANVVETADNVKEKLKKLEQDNPDYKFEIVSNDADYVNRSLHNTIGTLIEGLCTTALVLYMFLRGWRSTAAVMIAIPTSLISAFFVMYVAGFTFNMMSLMGMTLCIGILVDDSIIVLENITRHLQMGEDSMEAAEKGRHEISMAAIANTLCDAVTFLPIAFMTGMTGQFFRQFGLTIVFAGLFSLFVSFTLTPMLASRLYKKGWKNEKRRRWEIMDSIEKRAIEIYENSLMWSFEHKKSLIIGALAVFIAVMGMVPLGVVGTEYMPRTDESSFEIMVQLPVDKNTDETDKVMKQLEEKLRTVPEVKYFLTRGGGSSSYEGRIKVNLVDRSDRDRSVWDITGEMRKFAATIQGADIRIAETQTSVAGVAYGGPRAGGGALQIELRGNDYQALIDTADEVQKQLKANVKGVQDVNSSYTEGLPELQLHTDREKLRVLGTSISDIDTAFSSVISGRGAGSLPNDPLNDGQDTKIKVRLKGSDGFKASDIAAIPVEAGGKLMFLGDIADISYGKGPVSIRRVDKQRSIDIGASIGGRPLNEVVKDAKAELEKMNLADRGVTYKFKGQADRMNETFEQLLMALILAMVLIYMLLAVLYESVITPFIRMFSLPLGLIGSVLLLLFTNNTLNLYSMIGILVMDGIVAKNGTLLLDYTLTLMDRGMSAYDAVVEAGKVRLKPIFMTTITMIVGMLPTALAITEGAEARVSMAWVIIGGLLTSTNISHSFGGRTIFEDVTFRLLKGEHVALVGANGEGKSTFLSIITGKMTPEQGKVEWAKRVNVGYLDQHAVLKEGMTIREVLRTAFDEMYKLEQEMQECYDKMADENADIDKLMADAGEIQEILDANSFYTLEAKIEEVSGGLGLRGIGLDKKVDELSGGQRTKVLLTKLLLQNPDILILDEPTNYLDVEHITWLTTYLQGYENAFILVSHDVPFLNAVTNVIYHVENASLTRYTGSYEKFEEMHAIKKRQEDAAYERQQAEIAREKDFIQRNKARVATRGMANSRQKKLDKMEVLEKRQEKPKPKFNFQMDRTPSRFVIEAKRLILGYDTPLTNPVDIQLERGKKVALRGVNGLGKTTLLKTLLGFIKPISGKIELGEFVTPGYFEQESTKGNDNTAMEEIWQEYPGMTQFEVRAALASCGLTNEHITSKMMVLSGGEAAKVRLCKVMQKPVNLLVLDEPTNHLDVEAKAELKRALKEYKGTVLLVSHEPEFYEDWVDSVWNIEGWTTKII</sequence>
<dbReference type="FunFam" id="3.40.50.300:FF:000905">
    <property type="entry name" value="Heme ABC transporter ATP-binding protein"/>
    <property type="match status" value="1"/>
</dbReference>
<dbReference type="Gene3D" id="3.30.70.1320">
    <property type="entry name" value="Multidrug efflux transporter AcrB pore domain like"/>
    <property type="match status" value="1"/>
</dbReference>
<keyword evidence="3" id="KW-0067">ATP-binding</keyword>
<dbReference type="PROSITE" id="PS50893">
    <property type="entry name" value="ABC_TRANSPORTER_2"/>
    <property type="match status" value="2"/>
</dbReference>
<keyword evidence="6" id="KW-0732">Signal</keyword>
<dbReference type="InterPro" id="IPR027417">
    <property type="entry name" value="P-loop_NTPase"/>
</dbReference>
<dbReference type="SMART" id="SM00382">
    <property type="entry name" value="AAA"/>
    <property type="match status" value="2"/>
</dbReference>
<dbReference type="Gene3D" id="2.40.30.170">
    <property type="match status" value="1"/>
</dbReference>
<evidence type="ECO:0000313" key="8">
    <source>
        <dbReference type="EMBL" id="CAJ0596516.1"/>
    </source>
</evidence>
<keyword evidence="9" id="KW-1185">Reference proteome</keyword>
<dbReference type="Gene3D" id="3.40.50.300">
    <property type="entry name" value="P-loop containing nucleotide triphosphate hydrolases"/>
    <property type="match status" value="2"/>
</dbReference>
<dbReference type="FunFam" id="3.40.50.300:FF:000011">
    <property type="entry name" value="Putative ABC transporter ATP-binding component"/>
    <property type="match status" value="1"/>
</dbReference>
<dbReference type="PROSITE" id="PS00211">
    <property type="entry name" value="ABC_TRANSPORTER_1"/>
    <property type="match status" value="1"/>
</dbReference>
<dbReference type="PANTHER" id="PTHR32063">
    <property type="match status" value="1"/>
</dbReference>
<feature type="transmembrane region" description="Helical" evidence="5">
    <location>
        <begin position="1158"/>
        <end position="1177"/>
    </location>
</feature>
<dbReference type="InterPro" id="IPR003593">
    <property type="entry name" value="AAA+_ATPase"/>
</dbReference>
<name>A0AA36GQW0_CYLNA</name>
<dbReference type="InterPro" id="IPR003439">
    <property type="entry name" value="ABC_transporter-like_ATP-bd"/>
</dbReference>
<feature type="coiled-coil region" evidence="4">
    <location>
        <begin position="585"/>
        <end position="612"/>
    </location>
</feature>
<proteinExistence type="inferred from homology"/>
<dbReference type="InterPro" id="IPR058647">
    <property type="entry name" value="BSH_CzcB-like"/>
</dbReference>
<evidence type="ECO:0000256" key="2">
    <source>
        <dbReference type="ARBA" id="ARBA00022741"/>
    </source>
</evidence>
<dbReference type="GO" id="GO:0016887">
    <property type="term" value="F:ATP hydrolysis activity"/>
    <property type="evidence" value="ECO:0007669"/>
    <property type="project" value="InterPro"/>
</dbReference>
<dbReference type="InterPro" id="IPR027463">
    <property type="entry name" value="AcrB_DN_DC_subdom"/>
</dbReference>
<feature type="transmembrane region" description="Helical" evidence="5">
    <location>
        <begin position="654"/>
        <end position="674"/>
    </location>
</feature>
<evidence type="ECO:0000313" key="9">
    <source>
        <dbReference type="Proteomes" id="UP001176961"/>
    </source>
</evidence>
<feature type="transmembrane region" description="Helical" evidence="5">
    <location>
        <begin position="1184"/>
        <end position="1204"/>
    </location>
</feature>
<keyword evidence="4" id="KW-0175">Coiled coil</keyword>
<feature type="transmembrane region" description="Helical" evidence="5">
    <location>
        <begin position="757"/>
        <end position="784"/>
    </location>
</feature>
<evidence type="ECO:0000256" key="6">
    <source>
        <dbReference type="SAM" id="SignalP"/>
    </source>
</evidence>
<evidence type="ECO:0000256" key="5">
    <source>
        <dbReference type="SAM" id="Phobius"/>
    </source>
</evidence>
<keyword evidence="2" id="KW-0547">Nucleotide-binding</keyword>
<dbReference type="InterPro" id="IPR032781">
    <property type="entry name" value="ABC_tran_Xtn"/>
</dbReference>
<dbReference type="CDD" id="cd03221">
    <property type="entry name" value="ABCF_EF-3"/>
    <property type="match status" value="2"/>
</dbReference>
<dbReference type="Pfam" id="PF25973">
    <property type="entry name" value="BSH_CzcB"/>
    <property type="match status" value="1"/>
</dbReference>
<feature type="transmembrane region" description="Helical" evidence="5">
    <location>
        <begin position="824"/>
        <end position="845"/>
    </location>
</feature>
<comment type="caution">
    <text evidence="8">The sequence shown here is derived from an EMBL/GenBank/DDBJ whole genome shotgun (WGS) entry which is preliminary data.</text>
</comment>
<dbReference type="Gene3D" id="1.20.1640.10">
    <property type="entry name" value="Multidrug efflux transporter AcrB transmembrane domain"/>
    <property type="match status" value="2"/>
</dbReference>
<dbReference type="Gene3D" id="1.10.287.470">
    <property type="entry name" value="Helix hairpin bin"/>
    <property type="match status" value="1"/>
</dbReference>
<dbReference type="Pfam" id="PF00005">
    <property type="entry name" value="ABC_tran"/>
    <property type="match status" value="2"/>
</dbReference>
<evidence type="ECO:0000256" key="3">
    <source>
        <dbReference type="ARBA" id="ARBA00022840"/>
    </source>
</evidence>
<feature type="domain" description="ABC transporter" evidence="7">
    <location>
        <begin position="1613"/>
        <end position="1809"/>
    </location>
</feature>
<feature type="chain" id="PRO_5041308679" description="ABC transporter domain-containing protein" evidence="6">
    <location>
        <begin position="22"/>
        <end position="1809"/>
    </location>
</feature>
<dbReference type="EMBL" id="CATQJL010000191">
    <property type="protein sequence ID" value="CAJ0596516.1"/>
    <property type="molecule type" value="Genomic_DNA"/>
</dbReference>
<feature type="domain" description="ABC transporter" evidence="7">
    <location>
        <begin position="1296"/>
        <end position="1550"/>
    </location>
</feature>
<dbReference type="GO" id="GO:0005524">
    <property type="term" value="F:ATP binding"/>
    <property type="evidence" value="ECO:0007669"/>
    <property type="project" value="UniProtKB-KW"/>
</dbReference>
<dbReference type="InterPro" id="IPR006143">
    <property type="entry name" value="RND_pump_MFP"/>
</dbReference>
<dbReference type="Gene3D" id="3.30.70.1430">
    <property type="entry name" value="Multidrug efflux transporter AcrB pore domain"/>
    <property type="match status" value="2"/>
</dbReference>
<dbReference type="InterPro" id="IPR017871">
    <property type="entry name" value="ABC_transporter-like_CS"/>
</dbReference>
<comment type="similarity">
    <text evidence="1">Belongs to the ABC transporter superfamily. ABCF family. EF3 subfamily.</text>
</comment>
<keyword evidence="5" id="KW-0812">Transmembrane</keyword>
<feature type="transmembrane region" description="Helical" evidence="5">
    <location>
        <begin position="1210"/>
        <end position="1235"/>
    </location>
</feature>
<evidence type="ECO:0000259" key="7">
    <source>
        <dbReference type="PROSITE" id="PS50893"/>
    </source>
</evidence>
<protein>
    <recommendedName>
        <fullName evidence="7">ABC transporter domain-containing protein</fullName>
    </recommendedName>
</protein>
<dbReference type="GO" id="GO:0005886">
    <property type="term" value="C:plasma membrane"/>
    <property type="evidence" value="ECO:0007669"/>
    <property type="project" value="TreeGrafter"/>
</dbReference>
<evidence type="ECO:0000256" key="1">
    <source>
        <dbReference type="ARBA" id="ARBA00011054"/>
    </source>
</evidence>
<organism evidence="8 9">
    <name type="scientific">Cylicocyclus nassatus</name>
    <name type="common">Nematode worm</name>
    <dbReference type="NCBI Taxonomy" id="53992"/>
    <lineage>
        <taxon>Eukaryota</taxon>
        <taxon>Metazoa</taxon>
        <taxon>Ecdysozoa</taxon>
        <taxon>Nematoda</taxon>
        <taxon>Chromadorea</taxon>
        <taxon>Rhabditida</taxon>
        <taxon>Rhabditina</taxon>
        <taxon>Rhabditomorpha</taxon>
        <taxon>Strongyloidea</taxon>
        <taxon>Strongylidae</taxon>
        <taxon>Cylicocyclus</taxon>
    </lineage>
</organism>
<reference evidence="8" key="1">
    <citation type="submission" date="2023-07" db="EMBL/GenBank/DDBJ databases">
        <authorList>
            <consortium name="CYATHOMIX"/>
        </authorList>
    </citation>
    <scope>NUCLEOTIDE SEQUENCE</scope>
    <source>
        <strain evidence="8">N/A</strain>
    </source>
</reference>
<dbReference type="Gene3D" id="3.30.70.1440">
    <property type="entry name" value="Multidrug efflux transporter AcrB pore domain"/>
    <property type="match status" value="1"/>
</dbReference>
<dbReference type="InterPro" id="IPR058792">
    <property type="entry name" value="Beta-barrel_RND_2"/>
</dbReference>
<keyword evidence="5" id="KW-0472">Membrane</keyword>
<dbReference type="NCBIfam" id="NF000355">
    <property type="entry name" value="ribo_prot_ABC_F"/>
    <property type="match status" value="1"/>
</dbReference>
<dbReference type="PRINTS" id="PR00702">
    <property type="entry name" value="ACRIFLAVINRP"/>
</dbReference>
<dbReference type="PANTHER" id="PTHR32063:SF0">
    <property type="entry name" value="SWARMING MOTILITY PROTEIN SWRC"/>
    <property type="match status" value="1"/>
</dbReference>
<dbReference type="SUPFAM" id="SSF82693">
    <property type="entry name" value="Multidrug efflux transporter AcrB pore domain, PN1, PN2, PC1 and PC2 subdomains"/>
    <property type="match status" value="2"/>
</dbReference>
<feature type="transmembrane region" description="Helical" evidence="5">
    <location>
        <begin position="1256"/>
        <end position="1277"/>
    </location>
</feature>